<dbReference type="InterPro" id="IPR011044">
    <property type="entry name" value="Quino_amine_DH_bsu"/>
</dbReference>
<evidence type="ECO:0008006" key="2">
    <source>
        <dbReference type="Google" id="ProtNLM"/>
    </source>
</evidence>
<dbReference type="PANTHER" id="PTHR31270:SF1">
    <property type="entry name" value="GLUTAMINYL-PEPTIDE CYCLOTRANSFERASE"/>
    <property type="match status" value="1"/>
</dbReference>
<organism evidence="1">
    <name type="scientific">marine metagenome</name>
    <dbReference type="NCBI Taxonomy" id="408172"/>
    <lineage>
        <taxon>unclassified sequences</taxon>
        <taxon>metagenomes</taxon>
        <taxon>ecological metagenomes</taxon>
    </lineage>
</organism>
<dbReference type="PANTHER" id="PTHR31270">
    <property type="entry name" value="GLUTAMINYL-PEPTIDE CYCLOTRANSFERASE"/>
    <property type="match status" value="1"/>
</dbReference>
<sequence length="167" mass="19065">MVSFAIIVVLTCSLVFQSSVLRGDQRASSKGYEVINVYPHDPEAFTQGLYFDNGFLIEGTGRYGRSSIRKIEFETSRIIEQVDLPSWLFGEGITEFGGLLYQLTWVAHTGFIYDADTFERRGQFAYNTEGWGLTHDDRHLVMSDGSAWLYFLDPQSFTEARRVLVHD</sequence>
<dbReference type="Pfam" id="PF05096">
    <property type="entry name" value="Glu_cyclase_2"/>
    <property type="match status" value="1"/>
</dbReference>
<dbReference type="GO" id="GO:0016603">
    <property type="term" value="F:glutaminyl-peptide cyclotransferase activity"/>
    <property type="evidence" value="ECO:0007669"/>
    <property type="project" value="InterPro"/>
</dbReference>
<proteinExistence type="predicted"/>
<gene>
    <name evidence="1" type="ORF">METZ01_LOCUS515709</name>
</gene>
<evidence type="ECO:0000313" key="1">
    <source>
        <dbReference type="EMBL" id="SVE62855.1"/>
    </source>
</evidence>
<dbReference type="InterPro" id="IPR007788">
    <property type="entry name" value="QCT"/>
</dbReference>
<dbReference type="SUPFAM" id="SSF50969">
    <property type="entry name" value="YVTN repeat-like/Quinoprotein amine dehydrogenase"/>
    <property type="match status" value="1"/>
</dbReference>
<reference evidence="1" key="1">
    <citation type="submission" date="2018-05" db="EMBL/GenBank/DDBJ databases">
        <authorList>
            <person name="Lanie J.A."/>
            <person name="Ng W.-L."/>
            <person name="Kazmierczak K.M."/>
            <person name="Andrzejewski T.M."/>
            <person name="Davidsen T.M."/>
            <person name="Wayne K.J."/>
            <person name="Tettelin H."/>
            <person name="Glass J.I."/>
            <person name="Rusch D."/>
            <person name="Podicherti R."/>
            <person name="Tsui H.-C.T."/>
            <person name="Winkler M.E."/>
        </authorList>
    </citation>
    <scope>NUCLEOTIDE SEQUENCE</scope>
</reference>
<dbReference type="AlphaFoldDB" id="A0A383F355"/>
<feature type="non-terminal residue" evidence="1">
    <location>
        <position position="167"/>
    </location>
</feature>
<protein>
    <recommendedName>
        <fullName evidence="2">Glutamine cyclotransferase</fullName>
    </recommendedName>
</protein>
<name>A0A383F355_9ZZZZ</name>
<dbReference type="EMBL" id="UINC01230642">
    <property type="protein sequence ID" value="SVE62855.1"/>
    <property type="molecule type" value="Genomic_DNA"/>
</dbReference>
<accession>A0A383F355</accession>